<dbReference type="Proteomes" id="UP000325315">
    <property type="component" value="Unassembled WGS sequence"/>
</dbReference>
<evidence type="ECO:0000313" key="1">
    <source>
        <dbReference type="EMBL" id="KAA3471272.1"/>
    </source>
</evidence>
<keyword evidence="2" id="KW-1185">Reference proteome</keyword>
<sequence>MLGNLNIKVVSEKEAGKDNLSSIRPNIPGSVWNNGTVEVIPIHLFFGIFLRAYNRSSDINDISDAATGSESPFEQDMCLEVSQDFEDGGGCNLSPNLLRMVEKDEKQILPYKESLDIVSLRGEKEVKIGACITIETKRDVIELFQKIQRCFCMIVLRDTWATKTCGHC</sequence>
<keyword evidence="1" id="KW-0418">Kinase</keyword>
<dbReference type="AlphaFoldDB" id="A0A5B6VQC7"/>
<reference evidence="2" key="1">
    <citation type="journal article" date="2019" name="Plant Biotechnol. J.">
        <title>Genome sequencing of the Australian wild diploid species Gossypium australe highlights disease resistance and delayed gland morphogenesis.</title>
        <authorList>
            <person name="Cai Y."/>
            <person name="Cai X."/>
            <person name="Wang Q."/>
            <person name="Wang P."/>
            <person name="Zhang Y."/>
            <person name="Cai C."/>
            <person name="Xu Y."/>
            <person name="Wang K."/>
            <person name="Zhou Z."/>
            <person name="Wang C."/>
            <person name="Geng S."/>
            <person name="Li B."/>
            <person name="Dong Q."/>
            <person name="Hou Y."/>
            <person name="Wang H."/>
            <person name="Ai P."/>
            <person name="Liu Z."/>
            <person name="Yi F."/>
            <person name="Sun M."/>
            <person name="An G."/>
            <person name="Cheng J."/>
            <person name="Zhang Y."/>
            <person name="Shi Q."/>
            <person name="Xie Y."/>
            <person name="Shi X."/>
            <person name="Chang Y."/>
            <person name="Huang F."/>
            <person name="Chen Y."/>
            <person name="Hong S."/>
            <person name="Mi L."/>
            <person name="Sun Q."/>
            <person name="Zhang L."/>
            <person name="Zhou B."/>
            <person name="Peng R."/>
            <person name="Zhang X."/>
            <person name="Liu F."/>
        </authorList>
    </citation>
    <scope>NUCLEOTIDE SEQUENCE [LARGE SCALE GENOMIC DNA]</scope>
    <source>
        <strain evidence="2">cv. PA1801</strain>
    </source>
</reference>
<dbReference type="GO" id="GO:0030246">
    <property type="term" value="F:carbohydrate binding"/>
    <property type="evidence" value="ECO:0007669"/>
    <property type="project" value="UniProtKB-KW"/>
</dbReference>
<dbReference type="EMBL" id="SMMG02000006">
    <property type="protein sequence ID" value="KAA3471272.1"/>
    <property type="molecule type" value="Genomic_DNA"/>
</dbReference>
<keyword evidence="1" id="KW-0430">Lectin</keyword>
<gene>
    <name evidence="1" type="ORF">EPI10_016912</name>
</gene>
<name>A0A5B6VQC7_9ROSI</name>
<accession>A0A5B6VQC7</accession>
<organism evidence="1 2">
    <name type="scientific">Gossypium australe</name>
    <dbReference type="NCBI Taxonomy" id="47621"/>
    <lineage>
        <taxon>Eukaryota</taxon>
        <taxon>Viridiplantae</taxon>
        <taxon>Streptophyta</taxon>
        <taxon>Embryophyta</taxon>
        <taxon>Tracheophyta</taxon>
        <taxon>Spermatophyta</taxon>
        <taxon>Magnoliopsida</taxon>
        <taxon>eudicotyledons</taxon>
        <taxon>Gunneridae</taxon>
        <taxon>Pentapetalae</taxon>
        <taxon>rosids</taxon>
        <taxon>malvids</taxon>
        <taxon>Malvales</taxon>
        <taxon>Malvaceae</taxon>
        <taxon>Malvoideae</taxon>
        <taxon>Gossypium</taxon>
    </lineage>
</organism>
<evidence type="ECO:0000313" key="2">
    <source>
        <dbReference type="Proteomes" id="UP000325315"/>
    </source>
</evidence>
<proteinExistence type="predicted"/>
<dbReference type="GO" id="GO:0016301">
    <property type="term" value="F:kinase activity"/>
    <property type="evidence" value="ECO:0007669"/>
    <property type="project" value="UniProtKB-KW"/>
</dbReference>
<protein>
    <submittedName>
        <fullName evidence="1">L-type lectin-domain containing receptor kinase IX.1-like</fullName>
    </submittedName>
</protein>
<keyword evidence="1" id="KW-0675">Receptor</keyword>
<comment type="caution">
    <text evidence="1">The sequence shown here is derived from an EMBL/GenBank/DDBJ whole genome shotgun (WGS) entry which is preliminary data.</text>
</comment>
<keyword evidence="1" id="KW-0808">Transferase</keyword>